<feature type="transmembrane region" description="Helical" evidence="2">
    <location>
        <begin position="81"/>
        <end position="102"/>
    </location>
</feature>
<organism evidence="3 4">
    <name type="scientific">Ornithinibacillus halophilus</name>
    <dbReference type="NCBI Taxonomy" id="930117"/>
    <lineage>
        <taxon>Bacteria</taxon>
        <taxon>Bacillati</taxon>
        <taxon>Bacillota</taxon>
        <taxon>Bacilli</taxon>
        <taxon>Bacillales</taxon>
        <taxon>Bacillaceae</taxon>
        <taxon>Ornithinibacillus</taxon>
    </lineage>
</organism>
<dbReference type="RefSeq" id="WP_072887469.1">
    <property type="nucleotide sequence ID" value="NZ_FQVW01000001.1"/>
</dbReference>
<keyword evidence="1 2" id="KW-0812">Transmembrane</keyword>
<protein>
    <recommendedName>
        <fullName evidence="1">Stage II sporulation protein M</fullName>
    </recommendedName>
</protein>
<dbReference type="Proteomes" id="UP000183988">
    <property type="component" value="Unassembled WGS sequence"/>
</dbReference>
<evidence type="ECO:0000256" key="1">
    <source>
        <dbReference type="PIRNR" id="PIRNR038973"/>
    </source>
</evidence>
<proteinExistence type="predicted"/>
<dbReference type="InterPro" id="IPR014196">
    <property type="entry name" value="SpoIIM"/>
</dbReference>
<dbReference type="EMBL" id="FQVW01000001">
    <property type="protein sequence ID" value="SHF58530.1"/>
    <property type="molecule type" value="Genomic_DNA"/>
</dbReference>
<evidence type="ECO:0000256" key="2">
    <source>
        <dbReference type="SAM" id="Phobius"/>
    </source>
</evidence>
<dbReference type="Pfam" id="PF01944">
    <property type="entry name" value="SpoIIM"/>
    <property type="match status" value="1"/>
</dbReference>
<evidence type="ECO:0000313" key="3">
    <source>
        <dbReference type="EMBL" id="SHF58530.1"/>
    </source>
</evidence>
<keyword evidence="1" id="KW-0749">Sporulation</keyword>
<dbReference type="STRING" id="930117.SAMN05216225_1001402"/>
<feature type="transmembrane region" description="Helical" evidence="2">
    <location>
        <begin position="137"/>
        <end position="162"/>
    </location>
</feature>
<comment type="subunit">
    <text evidence="1">Component of the MPD complex composed of SpoIIM, SpoIIP and SpoIID.</text>
</comment>
<feature type="transmembrane region" description="Helical" evidence="2">
    <location>
        <begin position="174"/>
        <end position="198"/>
    </location>
</feature>
<dbReference type="GO" id="GO:0005886">
    <property type="term" value="C:plasma membrane"/>
    <property type="evidence" value="ECO:0007669"/>
    <property type="project" value="UniProtKB-SubCell"/>
</dbReference>
<reference evidence="3 4" key="1">
    <citation type="submission" date="2016-11" db="EMBL/GenBank/DDBJ databases">
        <authorList>
            <person name="Jaros S."/>
            <person name="Januszkiewicz K."/>
            <person name="Wedrychowicz H."/>
        </authorList>
    </citation>
    <scope>NUCLEOTIDE SEQUENCE [LARGE SCALE GENOMIC DNA]</scope>
    <source>
        <strain evidence="3 4">IBRC-M 10683</strain>
    </source>
</reference>
<dbReference type="AlphaFoldDB" id="A0A1M5CUV4"/>
<name>A0A1M5CUV4_9BACI</name>
<dbReference type="OrthoDB" id="2065033at2"/>
<keyword evidence="1" id="KW-1003">Cell membrane</keyword>
<sequence>MYKRGTNIISHFNEHATIYIFMIILFLTGIIFGAILVNSMSFAQKQDLIFYLERFFGRISNEQSIDKVTILKDSFLYHIKFLLILFLLGLSVIGLPVVWVLLFIKGLVVGFTVGFMVNQLQFQGFLLATVSIAPQNIVIIPIYIIAGSLSMIFSISLLNKLFTRKISQTTLQPFAMYISAFLVLIAFSLSAALIEAYVANEAMEAMIRSVYSEE</sequence>
<evidence type="ECO:0000313" key="4">
    <source>
        <dbReference type="Proteomes" id="UP000183988"/>
    </source>
</evidence>
<keyword evidence="2" id="KW-1133">Transmembrane helix</keyword>
<dbReference type="NCBIfam" id="TIGR02831">
    <property type="entry name" value="spo_II_M"/>
    <property type="match status" value="1"/>
</dbReference>
<gene>
    <name evidence="3" type="ORF">SAMN05216225_1001402</name>
</gene>
<keyword evidence="1 2" id="KW-0472">Membrane</keyword>
<feature type="transmembrane region" description="Helical" evidence="2">
    <location>
        <begin position="16"/>
        <end position="37"/>
    </location>
</feature>
<dbReference type="InterPro" id="IPR002798">
    <property type="entry name" value="SpoIIM-like"/>
</dbReference>
<dbReference type="GO" id="GO:0030435">
    <property type="term" value="P:sporulation resulting in formation of a cellular spore"/>
    <property type="evidence" value="ECO:0007669"/>
    <property type="project" value="UniProtKB-KW"/>
</dbReference>
<keyword evidence="4" id="KW-1185">Reference proteome</keyword>
<dbReference type="PIRSF" id="PIRSF038973">
    <property type="entry name" value="SpoIIM"/>
    <property type="match status" value="1"/>
</dbReference>
<accession>A0A1M5CUV4</accession>
<comment type="subcellular location">
    <subcellularLocation>
        <location evidence="1">Cell membrane</location>
        <topology evidence="1">Multi-pass membrane protein</topology>
    </subcellularLocation>
    <text evidence="1">Localizes to the sporulation septum and to the second division site within the mother cell. Before the start of engulfment localizes to the septal midpoint, then spreads throughout the septum prior to becoming enriched at the leading edge of the engulfing membrane, where it remains until the completion of membrane migration. Some remain partially trapped at the septum during engulfment and upon completion of engulfment become dispersed in the outer forespore membrane. Localization of the MPD complex to the septal membrane is dependent on SpoIIB.</text>
</comment>
<comment type="function">
    <text evidence="1">Required for complete septum migration and engulfment of the forespore compartment during sporulation. Required for stabilizing and recruiting of SpoIIP to the septal membrane.</text>
</comment>
<feature type="transmembrane region" description="Helical" evidence="2">
    <location>
        <begin position="108"/>
        <end position="130"/>
    </location>
</feature>